<evidence type="ECO:0000256" key="1">
    <source>
        <dbReference type="ARBA" id="ARBA00001946"/>
    </source>
</evidence>
<dbReference type="GO" id="GO:0005975">
    <property type="term" value="P:carbohydrate metabolic process"/>
    <property type="evidence" value="ECO:0007669"/>
    <property type="project" value="InterPro"/>
</dbReference>
<dbReference type="GO" id="GO:0046872">
    <property type="term" value="F:metal ion binding"/>
    <property type="evidence" value="ECO:0007669"/>
    <property type="project" value="UniProtKB-KW"/>
</dbReference>
<dbReference type="InterPro" id="IPR011330">
    <property type="entry name" value="Glyco_hydro/deAcase_b/a-brl"/>
</dbReference>
<dbReference type="STRING" id="1227739.Hsw_0822"/>
<dbReference type="eggNOG" id="COG3394">
    <property type="taxonomic scope" value="Bacteria"/>
</dbReference>
<dbReference type="Proteomes" id="UP000019423">
    <property type="component" value="Chromosome"/>
</dbReference>
<dbReference type="SUPFAM" id="SSF88713">
    <property type="entry name" value="Glycoside hydrolase/deacetylase"/>
    <property type="match status" value="1"/>
</dbReference>
<evidence type="ECO:0000256" key="5">
    <source>
        <dbReference type="ARBA" id="ARBA00023277"/>
    </source>
</evidence>
<sequence>MRKVIINADDFGLCSSVNAAIVACYQAGNLTSTTCMVNMPGTVEAAQLAAANPGLAIGLHFCLTEGKPLTSSPSLTAANGEFYDRGTLMRRIVRGQVKTQEIAAEFAAQLAKLRSLGIAPTHTDSHQHTHMNPFVFRAILPHIRQQKLPVRLATPPQLSTSLLFTRPARYAKQWVLQQMSNLFRKQLSVATNDCLVSVHQLPAAVVPTADTFRQLVATAPDDCVVELMVHPYIMGPDVAALYPHDAAAREPFFAKCVQEFEVLRQVPVFKDDAQVQLTTFQSY</sequence>
<dbReference type="PATRIC" id="fig|1227739.3.peg.1073"/>
<evidence type="ECO:0000256" key="3">
    <source>
        <dbReference type="ARBA" id="ARBA00022801"/>
    </source>
</evidence>
<evidence type="ECO:0000313" key="7">
    <source>
        <dbReference type="Proteomes" id="UP000019423"/>
    </source>
</evidence>
<dbReference type="OrthoDB" id="9774177at2"/>
<accession>W8EXG1</accession>
<keyword evidence="3" id="KW-0378">Hydrolase</keyword>
<dbReference type="Gene3D" id="3.20.20.370">
    <property type="entry name" value="Glycoside hydrolase/deacetylase"/>
    <property type="match status" value="1"/>
</dbReference>
<keyword evidence="4" id="KW-0460">Magnesium</keyword>
<name>W8EXG1_9BACT</name>
<evidence type="ECO:0000256" key="4">
    <source>
        <dbReference type="ARBA" id="ARBA00022842"/>
    </source>
</evidence>
<dbReference type="EMBL" id="CP007145">
    <property type="protein sequence ID" value="AHJ96417.1"/>
    <property type="molecule type" value="Genomic_DNA"/>
</dbReference>
<dbReference type="RefSeq" id="WP_052346145.1">
    <property type="nucleotide sequence ID" value="NZ_CP007145.1"/>
</dbReference>
<reference evidence="6 7" key="1">
    <citation type="submission" date="2014-01" db="EMBL/GenBank/DDBJ databases">
        <title>Complete genome sequence of ionizing-radiation resistance bacterium Hymenobacter swuensis DY53.</title>
        <authorList>
            <person name="Jung J.-H."/>
            <person name="Jeong S.-W."/>
            <person name="Joe M.-H."/>
            <person name="Cho y.-j."/>
            <person name="Kim M.-K."/>
            <person name="Lim S.-Y."/>
        </authorList>
    </citation>
    <scope>NUCLEOTIDE SEQUENCE [LARGE SCALE GENOMIC DNA]</scope>
    <source>
        <strain evidence="6 7">DY53</strain>
    </source>
</reference>
<dbReference type="PROSITE" id="PS51257">
    <property type="entry name" value="PROKAR_LIPOPROTEIN"/>
    <property type="match status" value="1"/>
</dbReference>
<dbReference type="AlphaFoldDB" id="W8EXG1"/>
<evidence type="ECO:0000256" key="2">
    <source>
        <dbReference type="ARBA" id="ARBA00022723"/>
    </source>
</evidence>
<dbReference type="HOGENOM" id="CLU_064244_2_0_10"/>
<dbReference type="InterPro" id="IPR006879">
    <property type="entry name" value="YdjC-like"/>
</dbReference>
<gene>
    <name evidence="6" type="ORF">Hsw_0822</name>
</gene>
<evidence type="ECO:0000313" key="6">
    <source>
        <dbReference type="EMBL" id="AHJ96417.1"/>
    </source>
</evidence>
<dbReference type="GO" id="GO:0019213">
    <property type="term" value="F:deacetylase activity"/>
    <property type="evidence" value="ECO:0007669"/>
    <property type="project" value="TreeGrafter"/>
</dbReference>
<keyword evidence="5" id="KW-0119">Carbohydrate metabolism</keyword>
<organism evidence="6 7">
    <name type="scientific">Hymenobacter swuensis DY53</name>
    <dbReference type="NCBI Taxonomy" id="1227739"/>
    <lineage>
        <taxon>Bacteria</taxon>
        <taxon>Pseudomonadati</taxon>
        <taxon>Bacteroidota</taxon>
        <taxon>Cytophagia</taxon>
        <taxon>Cytophagales</taxon>
        <taxon>Hymenobacteraceae</taxon>
        <taxon>Hymenobacter</taxon>
    </lineage>
</organism>
<protein>
    <recommendedName>
        <fullName evidence="8">ChbG/HpnK family deacetylase</fullName>
    </recommendedName>
</protein>
<dbReference type="KEGG" id="hsw:Hsw_0822"/>
<keyword evidence="7" id="KW-1185">Reference proteome</keyword>
<keyword evidence="2" id="KW-0479">Metal-binding</keyword>
<proteinExistence type="predicted"/>
<evidence type="ECO:0008006" key="8">
    <source>
        <dbReference type="Google" id="ProtNLM"/>
    </source>
</evidence>
<dbReference type="PANTHER" id="PTHR31609:SF1">
    <property type="entry name" value="CARBOHYDRATE DEACETYLASE"/>
    <property type="match status" value="1"/>
</dbReference>
<dbReference type="GO" id="GO:0016787">
    <property type="term" value="F:hydrolase activity"/>
    <property type="evidence" value="ECO:0007669"/>
    <property type="project" value="UniProtKB-KW"/>
</dbReference>
<dbReference type="PANTHER" id="PTHR31609">
    <property type="entry name" value="YDJC DEACETYLASE FAMILY MEMBER"/>
    <property type="match status" value="1"/>
</dbReference>
<dbReference type="Pfam" id="PF04794">
    <property type="entry name" value="YdjC"/>
    <property type="match status" value="1"/>
</dbReference>
<comment type="cofactor">
    <cofactor evidence="1">
        <name>Mg(2+)</name>
        <dbReference type="ChEBI" id="CHEBI:18420"/>
    </cofactor>
</comment>